<dbReference type="InterPro" id="IPR011008">
    <property type="entry name" value="Dimeric_a/b-barrel"/>
</dbReference>
<feature type="domain" description="ABM" evidence="1">
    <location>
        <begin position="5"/>
        <end position="98"/>
    </location>
</feature>
<dbReference type="PANTHER" id="PTHR40624">
    <property type="entry name" value="BIOSYNTHESIS MONOOXYGENASE, PUTATIVE (AFU_ORTHOLOGUE AFUA_1G12025)-RELATED"/>
    <property type="match status" value="1"/>
</dbReference>
<dbReference type="PANTHER" id="PTHR40624:SF1">
    <property type="entry name" value="BIOSYNTHESIS MONOOXYGENASE, PUTATIVE (AFU_ORTHOLOGUE AFUA_1G12025)-RELATED"/>
    <property type="match status" value="1"/>
</dbReference>
<name>A0A8H7MIE4_9PLEO</name>
<organism evidence="2 3">
    <name type="scientific">Ascochyta lentis</name>
    <dbReference type="NCBI Taxonomy" id="205686"/>
    <lineage>
        <taxon>Eukaryota</taxon>
        <taxon>Fungi</taxon>
        <taxon>Dikarya</taxon>
        <taxon>Ascomycota</taxon>
        <taxon>Pezizomycotina</taxon>
        <taxon>Dothideomycetes</taxon>
        <taxon>Pleosporomycetidae</taxon>
        <taxon>Pleosporales</taxon>
        <taxon>Pleosporineae</taxon>
        <taxon>Didymellaceae</taxon>
        <taxon>Ascochyta</taxon>
    </lineage>
</organism>
<dbReference type="SUPFAM" id="SSF54909">
    <property type="entry name" value="Dimeric alpha+beta barrel"/>
    <property type="match status" value="2"/>
</dbReference>
<dbReference type="OrthoDB" id="4520428at2759"/>
<dbReference type="InterPro" id="IPR007138">
    <property type="entry name" value="ABM_dom"/>
</dbReference>
<dbReference type="Proteomes" id="UP000651452">
    <property type="component" value="Unassembled WGS sequence"/>
</dbReference>
<dbReference type="AlphaFoldDB" id="A0A8H7MIE4"/>
<sequence>MSSTVIIRQFVAVSKEARKKVIDALAHVAQSSQHTAGILKHAVTIPRDQHDEKSIFVIEEYASQAAYDSHIASRSSEDLLALLAKTTLLASPPDSLSFHVTSSYSRQETTKAKDPYILIASFEYKEDSREAALAGWQNVTSACQHSEEGTFAYVVGKDTKNALRVGSVAVYESEKYFWAVHAKGNAVVDNKTKYGEIRTKTDLAYYKIVAGFLHKEPTRKVYSKL</sequence>
<dbReference type="Pfam" id="PF03992">
    <property type="entry name" value="ABM"/>
    <property type="match status" value="2"/>
</dbReference>
<protein>
    <recommendedName>
        <fullName evidence="1">ABM domain-containing protein</fullName>
    </recommendedName>
</protein>
<keyword evidence="3" id="KW-1185">Reference proteome</keyword>
<proteinExistence type="predicted"/>
<gene>
    <name evidence="2" type="ORF">EKO04_007230</name>
</gene>
<reference evidence="2" key="2">
    <citation type="submission" date="2020-09" db="EMBL/GenBank/DDBJ databases">
        <title>Reference genome assembly for Australian Ascochyta lentis isolate Al4.</title>
        <authorList>
            <person name="Lee R.C."/>
            <person name="Farfan-Caceres L.M."/>
            <person name="Debler J.W."/>
            <person name="Williams A.H."/>
            <person name="Henares B.M."/>
        </authorList>
    </citation>
    <scope>NUCLEOTIDE SEQUENCE</scope>
    <source>
        <strain evidence="2">Al4</strain>
    </source>
</reference>
<comment type="caution">
    <text evidence="2">The sequence shown here is derived from an EMBL/GenBank/DDBJ whole genome shotgun (WGS) entry which is preliminary data.</text>
</comment>
<dbReference type="EMBL" id="RZGK01000013">
    <property type="protein sequence ID" value="KAF9694462.1"/>
    <property type="molecule type" value="Genomic_DNA"/>
</dbReference>
<dbReference type="Gene3D" id="3.30.70.100">
    <property type="match status" value="1"/>
</dbReference>
<accession>A0A8H7MIE4</accession>
<dbReference type="PROSITE" id="PS51725">
    <property type="entry name" value="ABM"/>
    <property type="match status" value="1"/>
</dbReference>
<evidence type="ECO:0000259" key="1">
    <source>
        <dbReference type="PROSITE" id="PS51725"/>
    </source>
</evidence>
<evidence type="ECO:0000313" key="2">
    <source>
        <dbReference type="EMBL" id="KAF9694462.1"/>
    </source>
</evidence>
<evidence type="ECO:0000313" key="3">
    <source>
        <dbReference type="Proteomes" id="UP000651452"/>
    </source>
</evidence>
<reference evidence="2" key="1">
    <citation type="submission" date="2018-12" db="EMBL/GenBank/DDBJ databases">
        <authorList>
            <person name="Syme R.A."/>
            <person name="Farfan-Caceres L."/>
            <person name="Lichtenzveig J."/>
        </authorList>
    </citation>
    <scope>NUCLEOTIDE SEQUENCE</scope>
    <source>
        <strain evidence="2">Al4</strain>
    </source>
</reference>